<accession>A0ABZ0GQ23</accession>
<dbReference type="SUPFAM" id="SSF53254">
    <property type="entry name" value="Phosphoglycerate mutase-like"/>
    <property type="match status" value="1"/>
</dbReference>
<dbReference type="InterPro" id="IPR050275">
    <property type="entry name" value="PGM_Phosphatase"/>
</dbReference>
<proteinExistence type="predicted"/>
<dbReference type="Gene3D" id="3.40.50.1240">
    <property type="entry name" value="Phosphoglycerate mutase-like"/>
    <property type="match status" value="1"/>
</dbReference>
<dbReference type="SMART" id="SM00855">
    <property type="entry name" value="PGAM"/>
    <property type="match status" value="1"/>
</dbReference>
<dbReference type="EMBL" id="CP136600">
    <property type="protein sequence ID" value="WOH38054.1"/>
    <property type="molecule type" value="Genomic_DNA"/>
</dbReference>
<dbReference type="CDD" id="cd07067">
    <property type="entry name" value="HP_PGM_like"/>
    <property type="match status" value="1"/>
</dbReference>
<dbReference type="InterPro" id="IPR029033">
    <property type="entry name" value="His_PPase_superfam"/>
</dbReference>
<dbReference type="GO" id="GO:0016787">
    <property type="term" value="F:hydrolase activity"/>
    <property type="evidence" value="ECO:0007669"/>
    <property type="project" value="UniProtKB-KW"/>
</dbReference>
<name>A0ABZ0GQ23_9GAMM</name>
<protein>
    <submittedName>
        <fullName evidence="1">Histidine phosphatase family protein</fullName>
        <ecNumber evidence="1">3.1.3.-</ecNumber>
    </submittedName>
</protein>
<gene>
    <name evidence="1" type="ORF">RI844_02115</name>
</gene>
<dbReference type="EC" id="3.1.3.-" evidence="1"/>
<evidence type="ECO:0000313" key="2">
    <source>
        <dbReference type="Proteomes" id="UP001301442"/>
    </source>
</evidence>
<keyword evidence="2" id="KW-1185">Reference proteome</keyword>
<keyword evidence="1" id="KW-0378">Hydrolase</keyword>
<evidence type="ECO:0000313" key="1">
    <source>
        <dbReference type="EMBL" id="WOH38054.1"/>
    </source>
</evidence>
<dbReference type="Pfam" id="PF00300">
    <property type="entry name" value="His_Phos_1"/>
    <property type="match status" value="1"/>
</dbReference>
<dbReference type="RefSeq" id="WP_348396828.1">
    <property type="nucleotide sequence ID" value="NZ_CP136600.1"/>
</dbReference>
<sequence>MTNLYLLRHGKVDGPPALYGHTDIKVIKEHDIELLAELLKVQNSFTHIVSSPLQRCSNLAKQFANASGLPLVINENLKEIDFGELDGSAFETAKAHWPILDKFWHNPAKNPLPAAENLNDFNQRIRTTFKQLLANHKGASPLVICHGGVIRMLLSIALELNWTNPKLFSSLRIKNGTISTIIHHESSHFIEVDGINLPVSACEFTNNNGGQK</sequence>
<dbReference type="PANTHER" id="PTHR48100:SF1">
    <property type="entry name" value="HISTIDINE PHOSPHATASE FAMILY PROTEIN-RELATED"/>
    <property type="match status" value="1"/>
</dbReference>
<dbReference type="PANTHER" id="PTHR48100">
    <property type="entry name" value="BROAD-SPECIFICITY PHOSPHATASE YOR283W-RELATED"/>
    <property type="match status" value="1"/>
</dbReference>
<organism evidence="1 2">
    <name type="scientific">Thalassotalea fonticola</name>
    <dbReference type="NCBI Taxonomy" id="3065649"/>
    <lineage>
        <taxon>Bacteria</taxon>
        <taxon>Pseudomonadati</taxon>
        <taxon>Pseudomonadota</taxon>
        <taxon>Gammaproteobacteria</taxon>
        <taxon>Alteromonadales</taxon>
        <taxon>Colwelliaceae</taxon>
        <taxon>Thalassotalea</taxon>
    </lineage>
</organism>
<reference evidence="1 2" key="1">
    <citation type="submission" date="2023-09" db="EMBL/GenBank/DDBJ databases">
        <authorList>
            <person name="Qi X."/>
        </authorList>
    </citation>
    <scope>NUCLEOTIDE SEQUENCE [LARGE SCALE GENOMIC DNA]</scope>
    <source>
        <strain evidence="1 2">S1-1</strain>
    </source>
</reference>
<dbReference type="InterPro" id="IPR013078">
    <property type="entry name" value="His_Pase_superF_clade-1"/>
</dbReference>
<dbReference type="Proteomes" id="UP001301442">
    <property type="component" value="Chromosome"/>
</dbReference>